<protein>
    <submittedName>
        <fullName evidence="1">Uncharacterized protein</fullName>
    </submittedName>
</protein>
<organism evidence="1 2">
    <name type="scientific">Nostoc punctiforme (strain ATCC 29133 / PCC 73102)</name>
    <dbReference type="NCBI Taxonomy" id="63737"/>
    <lineage>
        <taxon>Bacteria</taxon>
        <taxon>Bacillati</taxon>
        <taxon>Cyanobacteriota</taxon>
        <taxon>Cyanophyceae</taxon>
        <taxon>Nostocales</taxon>
        <taxon>Nostocaceae</taxon>
        <taxon>Nostoc</taxon>
    </lineage>
</organism>
<gene>
    <name evidence="1" type="ordered locus">Npun_F3498</name>
</gene>
<dbReference type="AlphaFoldDB" id="B2J154"/>
<dbReference type="HOGENOM" id="CLU_2570407_0_0_3"/>
<accession>B2J154</accession>
<evidence type="ECO:0000313" key="1">
    <source>
        <dbReference type="EMBL" id="ACC81905.1"/>
    </source>
</evidence>
<dbReference type="EMBL" id="CP001037">
    <property type="protein sequence ID" value="ACC81905.1"/>
    <property type="molecule type" value="Genomic_DNA"/>
</dbReference>
<keyword evidence="2" id="KW-1185">Reference proteome</keyword>
<reference evidence="2" key="1">
    <citation type="submission" date="2008-04" db="EMBL/GenBank/DDBJ databases">
        <title>Complete sequence of chromosome of Nostoc punctiforme ATCC 29133.</title>
        <authorList>
            <consortium name="US DOE Joint Genome Institute"/>
            <person name="Copeland A."/>
            <person name="Lucas S."/>
            <person name="Lapidus A."/>
            <person name="Glavina del Rio T."/>
            <person name="Dalin E."/>
            <person name="Tice H."/>
            <person name="Pitluck S."/>
            <person name="Chain P."/>
            <person name="Malfatti S."/>
            <person name="Shin M."/>
            <person name="Vergez L."/>
            <person name="Schmutz J."/>
            <person name="Larimer F."/>
            <person name="Land M."/>
            <person name="Hauser L."/>
            <person name="Kyrpides N."/>
            <person name="Kim E."/>
            <person name="Meeks J.C."/>
            <person name="Elhai J."/>
            <person name="Campbell E.L."/>
            <person name="Thiel T."/>
            <person name="Longmire J."/>
            <person name="Potts M."/>
            <person name="Atlas R."/>
        </authorList>
    </citation>
    <scope>NUCLEOTIDE SEQUENCE [LARGE SCALE GENOMIC DNA]</scope>
    <source>
        <strain evidence="2">ATCC 29133 / PCC 73102</strain>
    </source>
</reference>
<dbReference type="KEGG" id="npu:Npun_F3498"/>
<proteinExistence type="predicted"/>
<reference evidence="1 2" key="2">
    <citation type="journal article" date="2013" name="Plant Physiol.">
        <title>A Nostoc punctiforme Sugar Transporter Necessary to Establish a Cyanobacterium-Plant Symbiosis.</title>
        <authorList>
            <person name="Ekman M."/>
            <person name="Picossi S."/>
            <person name="Campbell E.L."/>
            <person name="Meeks J.C."/>
            <person name="Flores E."/>
        </authorList>
    </citation>
    <scope>NUCLEOTIDE SEQUENCE [LARGE SCALE GENOMIC DNA]</scope>
    <source>
        <strain evidence="2">ATCC 29133 / PCC 73102</strain>
    </source>
</reference>
<dbReference type="EnsemblBacteria" id="ACC81905">
    <property type="protein sequence ID" value="ACC81905"/>
    <property type="gene ID" value="Npun_F3498"/>
</dbReference>
<name>B2J154_NOSP7</name>
<dbReference type="Proteomes" id="UP000001191">
    <property type="component" value="Chromosome"/>
</dbReference>
<evidence type="ECO:0000313" key="2">
    <source>
        <dbReference type="Proteomes" id="UP000001191"/>
    </source>
</evidence>
<sequence>MSKFLVNTVLVSDILQRRELLVFVARQKVLLKNCWQTPKSSLPYLLLFLLEELNEQKAWHEFEALPFLETGVLTNTREIPI</sequence>